<dbReference type="Proteomes" id="UP001524587">
    <property type="component" value="Unassembled WGS sequence"/>
</dbReference>
<feature type="transmembrane region" description="Helical" evidence="5">
    <location>
        <begin position="414"/>
        <end position="435"/>
    </location>
</feature>
<organism evidence="7 8">
    <name type="scientific">Endosaccharibacter trunci</name>
    <dbReference type="NCBI Taxonomy" id="2812733"/>
    <lineage>
        <taxon>Bacteria</taxon>
        <taxon>Pseudomonadati</taxon>
        <taxon>Pseudomonadota</taxon>
        <taxon>Alphaproteobacteria</taxon>
        <taxon>Acetobacterales</taxon>
        <taxon>Acetobacteraceae</taxon>
        <taxon>Endosaccharibacter</taxon>
    </lineage>
</organism>
<dbReference type="InterPro" id="IPR051533">
    <property type="entry name" value="WaaL-like"/>
</dbReference>
<feature type="transmembrane region" description="Helical" evidence="5">
    <location>
        <begin position="240"/>
        <end position="257"/>
    </location>
</feature>
<reference evidence="7 8" key="1">
    <citation type="submission" date="2022-06" db="EMBL/GenBank/DDBJ databases">
        <title>Endosaccharibacter gen. nov., sp. nov., endophytic bacteria isolated from sugarcane.</title>
        <authorList>
            <person name="Pitiwittayakul N."/>
            <person name="Yukphan P."/>
            <person name="Charoenyingcharoen P."/>
            <person name="Tanasupawat S."/>
        </authorList>
    </citation>
    <scope>NUCLEOTIDE SEQUENCE [LARGE SCALE GENOMIC DNA]</scope>
    <source>
        <strain evidence="7 8">KSS8</strain>
    </source>
</reference>
<evidence type="ECO:0000259" key="6">
    <source>
        <dbReference type="Pfam" id="PF04932"/>
    </source>
</evidence>
<dbReference type="EMBL" id="JAMSKV010000006">
    <property type="protein sequence ID" value="MCQ8278553.1"/>
    <property type="molecule type" value="Genomic_DNA"/>
</dbReference>
<keyword evidence="3 5" id="KW-1133">Transmembrane helix</keyword>
<proteinExistence type="predicted"/>
<evidence type="ECO:0000313" key="7">
    <source>
        <dbReference type="EMBL" id="MCQ8278553.1"/>
    </source>
</evidence>
<keyword evidence="4 5" id="KW-0472">Membrane</keyword>
<evidence type="ECO:0000256" key="3">
    <source>
        <dbReference type="ARBA" id="ARBA00022989"/>
    </source>
</evidence>
<keyword evidence="7" id="KW-0436">Ligase</keyword>
<feature type="transmembrane region" description="Helical" evidence="5">
    <location>
        <begin position="141"/>
        <end position="165"/>
    </location>
</feature>
<feature type="domain" description="O-antigen ligase-related" evidence="6">
    <location>
        <begin position="224"/>
        <end position="379"/>
    </location>
</feature>
<dbReference type="Pfam" id="PF04932">
    <property type="entry name" value="Wzy_C"/>
    <property type="match status" value="1"/>
</dbReference>
<feature type="transmembrane region" description="Helical" evidence="5">
    <location>
        <begin position="264"/>
        <end position="290"/>
    </location>
</feature>
<comment type="caution">
    <text evidence="7">The sequence shown here is derived from an EMBL/GenBank/DDBJ whole genome shotgun (WGS) entry which is preliminary data.</text>
</comment>
<evidence type="ECO:0000256" key="2">
    <source>
        <dbReference type="ARBA" id="ARBA00022692"/>
    </source>
</evidence>
<accession>A0ABT1W9R9</accession>
<evidence type="ECO:0000256" key="4">
    <source>
        <dbReference type="ARBA" id="ARBA00023136"/>
    </source>
</evidence>
<dbReference type="InterPro" id="IPR007016">
    <property type="entry name" value="O-antigen_ligase-rel_domated"/>
</dbReference>
<feature type="transmembrane region" description="Helical" evidence="5">
    <location>
        <begin position="374"/>
        <end position="394"/>
    </location>
</feature>
<name>A0ABT1W9R9_9PROT</name>
<dbReference type="RefSeq" id="WP_422864032.1">
    <property type="nucleotide sequence ID" value="NZ_JAMSKV010000006.1"/>
</dbReference>
<dbReference type="PANTHER" id="PTHR37422">
    <property type="entry name" value="TEICHURONIC ACID BIOSYNTHESIS PROTEIN TUAE"/>
    <property type="match status" value="1"/>
</dbReference>
<feature type="transmembrane region" description="Helical" evidence="5">
    <location>
        <begin position="217"/>
        <end position="234"/>
    </location>
</feature>
<evidence type="ECO:0000256" key="1">
    <source>
        <dbReference type="ARBA" id="ARBA00004141"/>
    </source>
</evidence>
<sequence>MSGGIGDERAVAFGAGPAVPPRRAAIVRTFDRICVGAALLCPLFLTHGRGLAEACIDVASILFLLRSVLCCGWSWLGTPWVGAAALWWGWLCVCSLPFGPFGAGGWPGLFQALMTVRFLLFAACLQHVALRDDRMRRAMRWILVACCLYIAAQMLIQAVFGFNLFGDPRFHDGTLTGPYDKPRAAAPLSRLLLPVMLAGSVWLAARARVPGGRAARGILAALPLLAGIAVMVLAGQRMPLLLLLLGLLVSGLFLRALRPILLGVLVLAPVLVAASAVASPESFAHLVLLFERQMEHFGRSPYGLIFNRAASIAYSNPLTGLGFDGFRNGCDDPAYFRAWPPWGDRPGDGGGADICVQHAHNHALQALTDSGVPGLLLFAAMVVFWLVALGQGLLRPRQSGGQGGSRGGDGTFFAWRVGLFAAVFIQEWPIASASAFTNMPLGGWFFVILGVGLADAYIERRRPFPRSDPHV</sequence>
<dbReference type="PANTHER" id="PTHR37422:SF13">
    <property type="entry name" value="LIPOPOLYSACCHARIDE BIOSYNTHESIS PROTEIN PA4999-RELATED"/>
    <property type="match status" value="1"/>
</dbReference>
<feature type="transmembrane region" description="Helical" evidence="5">
    <location>
        <begin position="441"/>
        <end position="458"/>
    </location>
</feature>
<dbReference type="GO" id="GO:0016874">
    <property type="term" value="F:ligase activity"/>
    <property type="evidence" value="ECO:0007669"/>
    <property type="project" value="UniProtKB-KW"/>
</dbReference>
<evidence type="ECO:0000256" key="5">
    <source>
        <dbReference type="SAM" id="Phobius"/>
    </source>
</evidence>
<evidence type="ECO:0000313" key="8">
    <source>
        <dbReference type="Proteomes" id="UP001524587"/>
    </source>
</evidence>
<feature type="transmembrane region" description="Helical" evidence="5">
    <location>
        <begin position="185"/>
        <end position="205"/>
    </location>
</feature>
<keyword evidence="8" id="KW-1185">Reference proteome</keyword>
<keyword evidence="2 5" id="KW-0812">Transmembrane</keyword>
<comment type="subcellular location">
    <subcellularLocation>
        <location evidence="1">Membrane</location>
        <topology evidence="1">Multi-pass membrane protein</topology>
    </subcellularLocation>
</comment>
<gene>
    <name evidence="7" type="ORF">NFI95_08825</name>
</gene>
<feature type="transmembrane region" description="Helical" evidence="5">
    <location>
        <begin position="109"/>
        <end position="129"/>
    </location>
</feature>
<protein>
    <submittedName>
        <fullName evidence="7">O-antigen ligase family protein</fullName>
    </submittedName>
</protein>